<dbReference type="PROSITE" id="PS50850">
    <property type="entry name" value="MFS"/>
    <property type="match status" value="1"/>
</dbReference>
<feature type="transmembrane region" description="Helical" evidence="8">
    <location>
        <begin position="146"/>
        <end position="167"/>
    </location>
</feature>
<feature type="transmembrane region" description="Helical" evidence="8">
    <location>
        <begin position="428"/>
        <end position="450"/>
    </location>
</feature>
<dbReference type="AlphaFoldDB" id="A0AAD8YBN8"/>
<dbReference type="InterPro" id="IPR011701">
    <property type="entry name" value="MFS"/>
</dbReference>
<dbReference type="InterPro" id="IPR036259">
    <property type="entry name" value="MFS_trans_sf"/>
</dbReference>
<evidence type="ECO:0000256" key="6">
    <source>
        <dbReference type="ARBA" id="ARBA00023136"/>
    </source>
</evidence>
<dbReference type="PANTHER" id="PTHR23517">
    <property type="entry name" value="RESISTANCE PROTEIN MDTM, PUTATIVE-RELATED-RELATED"/>
    <property type="match status" value="1"/>
</dbReference>
<dbReference type="InterPro" id="IPR050171">
    <property type="entry name" value="MFS_Transporters"/>
</dbReference>
<evidence type="ECO:0000256" key="5">
    <source>
        <dbReference type="ARBA" id="ARBA00022989"/>
    </source>
</evidence>
<feature type="compositionally biased region" description="Polar residues" evidence="7">
    <location>
        <begin position="73"/>
        <end position="89"/>
    </location>
</feature>
<keyword evidence="6 8" id="KW-0472">Membrane</keyword>
<dbReference type="GO" id="GO:0022857">
    <property type="term" value="F:transmembrane transporter activity"/>
    <property type="evidence" value="ECO:0007669"/>
    <property type="project" value="InterPro"/>
</dbReference>
<reference evidence="11" key="1">
    <citation type="submission" date="2023-06" db="EMBL/GenBank/DDBJ databases">
        <title>Survivors Of The Sea: Transcriptome response of Skeletonema marinoi to long-term dormancy.</title>
        <authorList>
            <person name="Pinder M.I.M."/>
            <person name="Kourtchenko O."/>
            <person name="Robertson E.K."/>
            <person name="Larsson T."/>
            <person name="Maumus F."/>
            <person name="Osuna-Cruz C.M."/>
            <person name="Vancaester E."/>
            <person name="Stenow R."/>
            <person name="Vandepoele K."/>
            <person name="Ploug H."/>
            <person name="Bruchert V."/>
            <person name="Godhe A."/>
            <person name="Topel M."/>
        </authorList>
    </citation>
    <scope>NUCLEOTIDE SEQUENCE</scope>
    <source>
        <strain evidence="11">R05AC</strain>
    </source>
</reference>
<protein>
    <submittedName>
        <fullName evidence="11">MFS transporter</fullName>
    </submittedName>
</protein>
<feature type="region of interest" description="Disordered" evidence="7">
    <location>
        <begin position="73"/>
        <end position="102"/>
    </location>
</feature>
<comment type="subcellular location">
    <subcellularLocation>
        <location evidence="1">Cell membrane</location>
        <topology evidence="1">Multi-pass membrane protein</topology>
    </subcellularLocation>
</comment>
<feature type="transmembrane region" description="Helical" evidence="8">
    <location>
        <begin position="179"/>
        <end position="201"/>
    </location>
</feature>
<sequence>MVCSHFILIFCLAALSAVQTTDGFSTVQRRTQHTTSLQLWPAVKEETNTDSVEQAVDENNQSTLLKKLFDTTGSSSLRSTSQTDALGQKTTTDTEESDESGIPPEVLKPFSLLILSQFILFLGVGAVIPAIPLYGQSIGLSSASNGIVISTPAVALLLVSRFAGVFADKGRKAAMMSGMFIIAIADAGTAFSNNLATLVVARLGLGLGRGLAEAGERGMLTDLANQTPKLRGRALAIQQASVGIGIAIGAPAGGYIVEEYGVRSSFLCVSAAAIAALGLYALLPETVGNSLTSVEASTTKVKEKSSENEADWMELLKTSQTWRSLTICQAGVSVGYACKIAIIPILASTYLGGATGAGFLLSAAGLSGLGGAVIGGTLSDQIGSRKAAALSGTISGIALASIPVGLSLQDRIGSDSFSFETVVGGPDATIFAGLVILWSVAVSAQGPALTSLGQLNAKKGAEATSLGLPRAAGDATYIAAPLILGAVSDRLGDIIPGAACAVAGFAIIIGSAALFTVEDGKE</sequence>
<feature type="chain" id="PRO_5042009371" evidence="9">
    <location>
        <begin position="24"/>
        <end position="522"/>
    </location>
</feature>
<dbReference type="PANTHER" id="PTHR23517:SF13">
    <property type="entry name" value="MAJOR FACILITATOR SUPERFAMILY MFS_1"/>
    <property type="match status" value="1"/>
</dbReference>
<comment type="caution">
    <text evidence="11">The sequence shown here is derived from an EMBL/GenBank/DDBJ whole genome shotgun (WGS) entry which is preliminary data.</text>
</comment>
<name>A0AAD8YBN8_9STRA</name>
<evidence type="ECO:0000313" key="11">
    <source>
        <dbReference type="EMBL" id="KAK1742833.1"/>
    </source>
</evidence>
<proteinExistence type="predicted"/>
<keyword evidence="12" id="KW-1185">Reference proteome</keyword>
<feature type="transmembrane region" description="Helical" evidence="8">
    <location>
        <begin position="494"/>
        <end position="517"/>
    </location>
</feature>
<keyword evidence="2" id="KW-0813">Transport</keyword>
<feature type="transmembrane region" description="Helical" evidence="8">
    <location>
        <begin position="325"/>
        <end position="347"/>
    </location>
</feature>
<evidence type="ECO:0000256" key="4">
    <source>
        <dbReference type="ARBA" id="ARBA00022692"/>
    </source>
</evidence>
<dbReference type="InterPro" id="IPR020846">
    <property type="entry name" value="MFS_dom"/>
</dbReference>
<keyword evidence="5 8" id="KW-1133">Transmembrane helix</keyword>
<feature type="transmembrane region" description="Helical" evidence="8">
    <location>
        <begin position="110"/>
        <end position="134"/>
    </location>
</feature>
<feature type="transmembrane region" description="Helical" evidence="8">
    <location>
        <begin position="263"/>
        <end position="283"/>
    </location>
</feature>
<evidence type="ECO:0000256" key="2">
    <source>
        <dbReference type="ARBA" id="ARBA00022448"/>
    </source>
</evidence>
<dbReference type="Gene3D" id="1.20.1250.20">
    <property type="entry name" value="MFS general substrate transporter like domains"/>
    <property type="match status" value="1"/>
</dbReference>
<dbReference type="GO" id="GO:0005886">
    <property type="term" value="C:plasma membrane"/>
    <property type="evidence" value="ECO:0007669"/>
    <property type="project" value="UniProtKB-SubCell"/>
</dbReference>
<keyword evidence="9" id="KW-0732">Signal</keyword>
<evidence type="ECO:0000256" key="8">
    <source>
        <dbReference type="SAM" id="Phobius"/>
    </source>
</evidence>
<dbReference type="SUPFAM" id="SSF103473">
    <property type="entry name" value="MFS general substrate transporter"/>
    <property type="match status" value="1"/>
</dbReference>
<dbReference type="EMBL" id="JATAAI010000010">
    <property type="protein sequence ID" value="KAK1742833.1"/>
    <property type="molecule type" value="Genomic_DNA"/>
</dbReference>
<feature type="transmembrane region" description="Helical" evidence="8">
    <location>
        <begin position="387"/>
        <end position="408"/>
    </location>
</feature>
<evidence type="ECO:0000256" key="1">
    <source>
        <dbReference type="ARBA" id="ARBA00004651"/>
    </source>
</evidence>
<keyword evidence="4 8" id="KW-0812">Transmembrane</keyword>
<feature type="transmembrane region" description="Helical" evidence="8">
    <location>
        <begin position="235"/>
        <end position="257"/>
    </location>
</feature>
<evidence type="ECO:0000256" key="9">
    <source>
        <dbReference type="SAM" id="SignalP"/>
    </source>
</evidence>
<feature type="signal peptide" evidence="9">
    <location>
        <begin position="1"/>
        <end position="23"/>
    </location>
</feature>
<evidence type="ECO:0000256" key="3">
    <source>
        <dbReference type="ARBA" id="ARBA00022475"/>
    </source>
</evidence>
<organism evidence="11 12">
    <name type="scientific">Skeletonema marinoi</name>
    <dbReference type="NCBI Taxonomy" id="267567"/>
    <lineage>
        <taxon>Eukaryota</taxon>
        <taxon>Sar</taxon>
        <taxon>Stramenopiles</taxon>
        <taxon>Ochrophyta</taxon>
        <taxon>Bacillariophyta</taxon>
        <taxon>Coscinodiscophyceae</taxon>
        <taxon>Thalassiosirophycidae</taxon>
        <taxon>Thalassiosirales</taxon>
        <taxon>Skeletonemataceae</taxon>
        <taxon>Skeletonema</taxon>
        <taxon>Skeletonema marinoi-dohrnii complex</taxon>
    </lineage>
</organism>
<dbReference type="Proteomes" id="UP001224775">
    <property type="component" value="Unassembled WGS sequence"/>
</dbReference>
<dbReference type="Pfam" id="PF07690">
    <property type="entry name" value="MFS_1"/>
    <property type="match status" value="1"/>
</dbReference>
<evidence type="ECO:0000313" key="12">
    <source>
        <dbReference type="Proteomes" id="UP001224775"/>
    </source>
</evidence>
<gene>
    <name evidence="11" type="ORF">QTG54_006430</name>
</gene>
<feature type="domain" description="Major facilitator superfamily (MFS) profile" evidence="10">
    <location>
        <begin position="109"/>
        <end position="521"/>
    </location>
</feature>
<feature type="transmembrane region" description="Helical" evidence="8">
    <location>
        <begin position="353"/>
        <end position="375"/>
    </location>
</feature>
<keyword evidence="3" id="KW-1003">Cell membrane</keyword>
<accession>A0AAD8YBN8</accession>
<evidence type="ECO:0000259" key="10">
    <source>
        <dbReference type="PROSITE" id="PS50850"/>
    </source>
</evidence>
<evidence type="ECO:0000256" key="7">
    <source>
        <dbReference type="SAM" id="MobiDB-lite"/>
    </source>
</evidence>